<gene>
    <name evidence="1" type="ORF">L3Q82_002883</name>
</gene>
<sequence length="153" mass="17224">MLWTGPPCSPDLNPIEHIWDIMSRSIHQRHIAPQTVEELADALVQTLTRMFDHTSLAREASRALLRVKQGDRQVVDYAIEFQTLEAERGWNGPALNEAFVNGLSENLKSQLAPHELPPGFEDLVDFASRIDRTPSLTLCPGCSNRNQLPSNQR</sequence>
<evidence type="ECO:0000313" key="1">
    <source>
        <dbReference type="EMBL" id="KAI3359380.1"/>
    </source>
</evidence>
<organism evidence="1 2">
    <name type="scientific">Scortum barcoo</name>
    <name type="common">barcoo grunter</name>
    <dbReference type="NCBI Taxonomy" id="214431"/>
    <lineage>
        <taxon>Eukaryota</taxon>
        <taxon>Metazoa</taxon>
        <taxon>Chordata</taxon>
        <taxon>Craniata</taxon>
        <taxon>Vertebrata</taxon>
        <taxon>Euteleostomi</taxon>
        <taxon>Actinopterygii</taxon>
        <taxon>Neopterygii</taxon>
        <taxon>Teleostei</taxon>
        <taxon>Neoteleostei</taxon>
        <taxon>Acanthomorphata</taxon>
        <taxon>Eupercaria</taxon>
        <taxon>Centrarchiformes</taxon>
        <taxon>Terapontoidei</taxon>
        <taxon>Terapontidae</taxon>
        <taxon>Scortum</taxon>
    </lineage>
</organism>
<accession>A0ACB8VVA4</accession>
<dbReference type="EMBL" id="CM041547">
    <property type="protein sequence ID" value="KAI3359380.1"/>
    <property type="molecule type" value="Genomic_DNA"/>
</dbReference>
<keyword evidence="2" id="KW-1185">Reference proteome</keyword>
<dbReference type="Proteomes" id="UP000831701">
    <property type="component" value="Chromosome 17"/>
</dbReference>
<protein>
    <submittedName>
        <fullName evidence="1">Uncharacterized protein</fullName>
    </submittedName>
</protein>
<evidence type="ECO:0000313" key="2">
    <source>
        <dbReference type="Proteomes" id="UP000831701"/>
    </source>
</evidence>
<name>A0ACB8VVA4_9TELE</name>
<proteinExistence type="predicted"/>
<reference evidence="1" key="1">
    <citation type="submission" date="2022-04" db="EMBL/GenBank/DDBJ databases">
        <title>Jade perch genome.</title>
        <authorList>
            <person name="Chao B."/>
        </authorList>
    </citation>
    <scope>NUCLEOTIDE SEQUENCE</scope>
    <source>
        <strain evidence="1">CB-2022</strain>
    </source>
</reference>
<comment type="caution">
    <text evidence="1">The sequence shown here is derived from an EMBL/GenBank/DDBJ whole genome shotgun (WGS) entry which is preliminary data.</text>
</comment>